<accession>A0A3M7R5E6</accession>
<feature type="transmembrane region" description="Helical" evidence="1">
    <location>
        <begin position="12"/>
        <end position="30"/>
    </location>
</feature>
<evidence type="ECO:0000313" key="3">
    <source>
        <dbReference type="Proteomes" id="UP000276133"/>
    </source>
</evidence>
<dbReference type="AlphaFoldDB" id="A0A3M7R5E6"/>
<organism evidence="2 3">
    <name type="scientific">Brachionus plicatilis</name>
    <name type="common">Marine rotifer</name>
    <name type="synonym">Brachionus muelleri</name>
    <dbReference type="NCBI Taxonomy" id="10195"/>
    <lineage>
        <taxon>Eukaryota</taxon>
        <taxon>Metazoa</taxon>
        <taxon>Spiralia</taxon>
        <taxon>Gnathifera</taxon>
        <taxon>Rotifera</taxon>
        <taxon>Eurotatoria</taxon>
        <taxon>Monogononta</taxon>
        <taxon>Pseudotrocha</taxon>
        <taxon>Ploima</taxon>
        <taxon>Brachionidae</taxon>
        <taxon>Brachionus</taxon>
    </lineage>
</organism>
<dbReference type="Proteomes" id="UP000276133">
    <property type="component" value="Unassembled WGS sequence"/>
</dbReference>
<comment type="caution">
    <text evidence="2">The sequence shown here is derived from an EMBL/GenBank/DDBJ whole genome shotgun (WGS) entry which is preliminary data.</text>
</comment>
<name>A0A3M7R5E6_BRAPC</name>
<proteinExistence type="predicted"/>
<protein>
    <submittedName>
        <fullName evidence="2">Uncharacterized protein</fullName>
    </submittedName>
</protein>
<evidence type="ECO:0000256" key="1">
    <source>
        <dbReference type="SAM" id="Phobius"/>
    </source>
</evidence>
<gene>
    <name evidence="2" type="ORF">BpHYR1_049660</name>
</gene>
<keyword evidence="1" id="KW-0472">Membrane</keyword>
<reference evidence="2 3" key="1">
    <citation type="journal article" date="2018" name="Sci. Rep.">
        <title>Genomic signatures of local adaptation to the degree of environmental predictability in rotifers.</title>
        <authorList>
            <person name="Franch-Gras L."/>
            <person name="Hahn C."/>
            <person name="Garcia-Roger E.M."/>
            <person name="Carmona M.J."/>
            <person name="Serra M."/>
            <person name="Gomez A."/>
        </authorList>
    </citation>
    <scope>NUCLEOTIDE SEQUENCE [LARGE SCALE GENOMIC DNA]</scope>
    <source>
        <strain evidence="2">HYR1</strain>
    </source>
</reference>
<keyword evidence="1" id="KW-0812">Transmembrane</keyword>
<dbReference type="EMBL" id="REGN01004174">
    <property type="protein sequence ID" value="RNA18780.1"/>
    <property type="molecule type" value="Genomic_DNA"/>
</dbReference>
<keyword evidence="1" id="KW-1133">Transmembrane helix</keyword>
<keyword evidence="3" id="KW-1185">Reference proteome</keyword>
<sequence>MKIYLFNITQSLSYSYLVLAFQILFFGNRIDCDRKCDQIFTKKFSILITKSMLTRDRINCQQILTILQFRYFYPFLAEDDFDKEELILDYLIIKQNLMD</sequence>
<evidence type="ECO:0000313" key="2">
    <source>
        <dbReference type="EMBL" id="RNA18780.1"/>
    </source>
</evidence>